<dbReference type="InterPro" id="IPR036162">
    <property type="entry name" value="Resolvase-like_N_sf"/>
</dbReference>
<protein>
    <submittedName>
        <fullName evidence="3">Resolvase</fullName>
    </submittedName>
</protein>
<dbReference type="InterPro" id="IPR006119">
    <property type="entry name" value="Resolv_N"/>
</dbReference>
<comment type="caution">
    <text evidence="3">The sequence shown here is derived from an EMBL/GenBank/DDBJ whole genome shotgun (WGS) entry which is preliminary data.</text>
</comment>
<dbReference type="Proteomes" id="UP000260642">
    <property type="component" value="Unassembled WGS sequence"/>
</dbReference>
<dbReference type="EMBL" id="QSOB01000009">
    <property type="protein sequence ID" value="RGI68407.1"/>
    <property type="molecule type" value="Genomic_DNA"/>
</dbReference>
<dbReference type="AlphaFoldDB" id="A0A395UU62"/>
<dbReference type="GO" id="GO:0003677">
    <property type="term" value="F:DNA binding"/>
    <property type="evidence" value="ECO:0007669"/>
    <property type="project" value="InterPro"/>
</dbReference>
<feature type="domain" description="Resolvase/invertase-type recombinase catalytic" evidence="1">
    <location>
        <begin position="27"/>
        <end position="113"/>
    </location>
</feature>
<gene>
    <name evidence="5" type="ORF">DW967_16360</name>
    <name evidence="4" type="ORF">DWW89_07465</name>
    <name evidence="3" type="ORF">DWY38_16285</name>
    <name evidence="2" type="ORF">DXD95_07930</name>
</gene>
<sequence length="122" mass="14120">MRRKKKTIECIEYLSVSAPLDKVDRLEDKQSKYIHEYVKNKEYMIVGTERRHGFSQNDVDRQWHQIVDKIRKKQVDGVIVANMSVITDNLIDAFIKIAQVQDAGGIIVTVDDGRLAMQLRGF</sequence>
<evidence type="ECO:0000313" key="2">
    <source>
        <dbReference type="EMBL" id="RGI68407.1"/>
    </source>
</evidence>
<organism evidence="3 7">
    <name type="scientific">Agathobacter rectalis</name>
    <dbReference type="NCBI Taxonomy" id="39491"/>
    <lineage>
        <taxon>Bacteria</taxon>
        <taxon>Bacillati</taxon>
        <taxon>Bacillota</taxon>
        <taxon>Clostridia</taxon>
        <taxon>Lachnospirales</taxon>
        <taxon>Lachnospiraceae</taxon>
        <taxon>Agathobacter</taxon>
    </lineage>
</organism>
<dbReference type="GO" id="GO:0000150">
    <property type="term" value="F:DNA strand exchange activity"/>
    <property type="evidence" value="ECO:0007669"/>
    <property type="project" value="InterPro"/>
</dbReference>
<dbReference type="EMBL" id="QRXR01000010">
    <property type="protein sequence ID" value="RGU25023.1"/>
    <property type="molecule type" value="Genomic_DNA"/>
</dbReference>
<dbReference type="Gene3D" id="3.40.50.1390">
    <property type="entry name" value="Resolvase, N-terminal catalytic domain"/>
    <property type="match status" value="1"/>
</dbReference>
<proteinExistence type="predicted"/>
<dbReference type="Proteomes" id="UP000266066">
    <property type="component" value="Unassembled WGS sequence"/>
</dbReference>
<name>A0A395UU62_9FIRM</name>
<evidence type="ECO:0000313" key="5">
    <source>
        <dbReference type="EMBL" id="RGZ88005.1"/>
    </source>
</evidence>
<dbReference type="EMBL" id="QSES01000050">
    <property type="protein sequence ID" value="RGZ88005.1"/>
    <property type="molecule type" value="Genomic_DNA"/>
</dbReference>
<evidence type="ECO:0000259" key="1">
    <source>
        <dbReference type="Pfam" id="PF00239"/>
    </source>
</evidence>
<dbReference type="RefSeq" id="WP_117477962.1">
    <property type="nucleotide sequence ID" value="NZ_DAWDNE010000095.1"/>
</dbReference>
<evidence type="ECO:0000313" key="4">
    <source>
        <dbReference type="EMBL" id="RGU25023.1"/>
    </source>
</evidence>
<dbReference type="Pfam" id="PF00239">
    <property type="entry name" value="Resolvase"/>
    <property type="match status" value="1"/>
</dbReference>
<evidence type="ECO:0000313" key="9">
    <source>
        <dbReference type="Proteomes" id="UP000283765"/>
    </source>
</evidence>
<evidence type="ECO:0000313" key="6">
    <source>
        <dbReference type="Proteomes" id="UP000260642"/>
    </source>
</evidence>
<dbReference type="Proteomes" id="UP000283765">
    <property type="component" value="Unassembled WGS sequence"/>
</dbReference>
<evidence type="ECO:0000313" key="7">
    <source>
        <dbReference type="Proteomes" id="UP000266066"/>
    </source>
</evidence>
<dbReference type="Proteomes" id="UP000283721">
    <property type="component" value="Unassembled WGS sequence"/>
</dbReference>
<evidence type="ECO:0000313" key="3">
    <source>
        <dbReference type="EMBL" id="RGR51658.1"/>
    </source>
</evidence>
<reference evidence="6 7" key="1">
    <citation type="submission" date="2018-08" db="EMBL/GenBank/DDBJ databases">
        <title>A genome reference for cultivated species of the human gut microbiota.</title>
        <authorList>
            <person name="Zou Y."/>
            <person name="Xue W."/>
            <person name="Luo G."/>
        </authorList>
    </citation>
    <scope>NUCLEOTIDE SEQUENCE [LARGE SCALE GENOMIC DNA]</scope>
    <source>
        <strain evidence="4 9">AF17-27</strain>
        <strain evidence="3 7">AF25-15</strain>
        <strain evidence="5 8">AM47-6BH</strain>
        <strain evidence="2 6">TM10-3</strain>
    </source>
</reference>
<dbReference type="EMBL" id="QRUJ01000040">
    <property type="protein sequence ID" value="RGR51658.1"/>
    <property type="molecule type" value="Genomic_DNA"/>
</dbReference>
<evidence type="ECO:0000313" key="8">
    <source>
        <dbReference type="Proteomes" id="UP000283721"/>
    </source>
</evidence>
<accession>A0A395UU62</accession>